<feature type="non-terminal residue" evidence="2">
    <location>
        <position position="57"/>
    </location>
</feature>
<organism evidence="2 3">
    <name type="scientific">Sinanodonta woodiana</name>
    <name type="common">Chinese pond mussel</name>
    <name type="synonym">Anodonta woodiana</name>
    <dbReference type="NCBI Taxonomy" id="1069815"/>
    <lineage>
        <taxon>Eukaryota</taxon>
        <taxon>Metazoa</taxon>
        <taxon>Spiralia</taxon>
        <taxon>Lophotrochozoa</taxon>
        <taxon>Mollusca</taxon>
        <taxon>Bivalvia</taxon>
        <taxon>Autobranchia</taxon>
        <taxon>Heteroconchia</taxon>
        <taxon>Palaeoheterodonta</taxon>
        <taxon>Unionida</taxon>
        <taxon>Unionoidea</taxon>
        <taxon>Unionidae</taxon>
        <taxon>Unioninae</taxon>
        <taxon>Sinanodonta</taxon>
    </lineage>
</organism>
<evidence type="ECO:0000313" key="3">
    <source>
        <dbReference type="Proteomes" id="UP001634394"/>
    </source>
</evidence>
<evidence type="ECO:0000313" key="2">
    <source>
        <dbReference type="EMBL" id="KAL3868476.1"/>
    </source>
</evidence>
<evidence type="ECO:0000256" key="1">
    <source>
        <dbReference type="SAM" id="MobiDB-lite"/>
    </source>
</evidence>
<feature type="region of interest" description="Disordered" evidence="1">
    <location>
        <begin position="22"/>
        <end position="57"/>
    </location>
</feature>
<dbReference type="AlphaFoldDB" id="A0ABD3W3M9"/>
<proteinExistence type="predicted"/>
<dbReference type="EMBL" id="JBJQND010000008">
    <property type="protein sequence ID" value="KAL3868476.1"/>
    <property type="molecule type" value="Genomic_DNA"/>
</dbReference>
<name>A0ABD3W3M9_SINWO</name>
<gene>
    <name evidence="2" type="ORF">ACJMK2_041277</name>
</gene>
<comment type="caution">
    <text evidence="2">The sequence shown here is derived from an EMBL/GenBank/DDBJ whole genome shotgun (WGS) entry which is preliminary data.</text>
</comment>
<accession>A0ABD3W3M9</accession>
<feature type="compositionally biased region" description="Polar residues" evidence="1">
    <location>
        <begin position="24"/>
        <end position="35"/>
    </location>
</feature>
<sequence length="57" mass="6090">EDSSLATVEVSDSSSLIGDFEFLDSTSGTNDNSSPDLDLLSQEINTKGPLQSDLELR</sequence>
<dbReference type="Proteomes" id="UP001634394">
    <property type="component" value="Unassembled WGS sequence"/>
</dbReference>
<feature type="non-terminal residue" evidence="2">
    <location>
        <position position="1"/>
    </location>
</feature>
<keyword evidence="3" id="KW-1185">Reference proteome</keyword>
<reference evidence="2 3" key="1">
    <citation type="submission" date="2024-11" db="EMBL/GenBank/DDBJ databases">
        <title>Chromosome-level genome assembly of the freshwater bivalve Anodonta woodiana.</title>
        <authorList>
            <person name="Chen X."/>
        </authorList>
    </citation>
    <scope>NUCLEOTIDE SEQUENCE [LARGE SCALE GENOMIC DNA]</scope>
    <source>
        <strain evidence="2">MN2024</strain>
        <tissue evidence="2">Gills</tissue>
    </source>
</reference>
<protein>
    <submittedName>
        <fullName evidence="2">Uncharacterized protein</fullName>
    </submittedName>
</protein>